<dbReference type="SUPFAM" id="SSF111038">
    <property type="entry name" value="YjbQ-like"/>
    <property type="match status" value="1"/>
</dbReference>
<dbReference type="Gene3D" id="2.60.120.460">
    <property type="entry name" value="YjbQ-like"/>
    <property type="match status" value="1"/>
</dbReference>
<organism evidence="2 3">
    <name type="scientific">Oceanococcus atlanticus</name>
    <dbReference type="NCBI Taxonomy" id="1317117"/>
    <lineage>
        <taxon>Bacteria</taxon>
        <taxon>Pseudomonadati</taxon>
        <taxon>Pseudomonadota</taxon>
        <taxon>Gammaproteobacteria</taxon>
        <taxon>Chromatiales</taxon>
        <taxon>Oceanococcaceae</taxon>
        <taxon>Oceanococcus</taxon>
    </lineage>
</organism>
<dbReference type="PIRSF" id="PIRSF004681">
    <property type="entry name" value="UCP004681"/>
    <property type="match status" value="1"/>
</dbReference>
<reference evidence="2 3" key="1">
    <citation type="submission" date="2013-04" db="EMBL/GenBank/DDBJ databases">
        <title>Oceanococcus atlanticus 22II-S10r2 Genome Sequencing.</title>
        <authorList>
            <person name="Lai Q."/>
            <person name="Li G."/>
            <person name="Shao Z."/>
        </authorList>
    </citation>
    <scope>NUCLEOTIDE SEQUENCE [LARGE SCALE GENOMIC DNA]</scope>
    <source>
        <strain evidence="2 3">22II-S10r2</strain>
    </source>
</reference>
<sequence>MHERLIVPTPGRGLIELSTRINQCLAERRAGDGLLNLFLRHTSASLILCENADPDVLQDLEQYMQDLVTDGDRRFIHRAEGPDDMAAHIRSVLTANSLSIPVRAGRLALGTWQGVFLWEHRYAPHQRELVLTLLA</sequence>
<proteinExistence type="inferred from homology"/>
<dbReference type="NCBIfam" id="TIGR00149">
    <property type="entry name" value="TIGR00149_YjbQ"/>
    <property type="match status" value="1"/>
</dbReference>
<keyword evidence="3" id="KW-1185">Reference proteome</keyword>
<accession>A0A1Y1SBP7</accession>
<dbReference type="RefSeq" id="WP_083562012.1">
    <property type="nucleotide sequence ID" value="NZ_AQQV01000003.1"/>
</dbReference>
<comment type="similarity">
    <text evidence="1">Belongs to the UPF0047 family.</text>
</comment>
<dbReference type="STRING" id="1317117.ATO7_11838"/>
<dbReference type="PANTHER" id="PTHR30615">
    <property type="entry name" value="UNCHARACTERIZED PROTEIN YJBQ-RELATED"/>
    <property type="match status" value="1"/>
</dbReference>
<evidence type="ECO:0008006" key="4">
    <source>
        <dbReference type="Google" id="ProtNLM"/>
    </source>
</evidence>
<dbReference type="PROSITE" id="PS01314">
    <property type="entry name" value="UPF0047"/>
    <property type="match status" value="1"/>
</dbReference>
<dbReference type="AlphaFoldDB" id="A0A1Y1SBP7"/>
<dbReference type="OrthoDB" id="9801725at2"/>
<dbReference type="InterPro" id="IPR001602">
    <property type="entry name" value="UPF0047_YjbQ-like"/>
</dbReference>
<dbReference type="EMBL" id="AQQV01000003">
    <property type="protein sequence ID" value="ORE85983.1"/>
    <property type="molecule type" value="Genomic_DNA"/>
</dbReference>
<protein>
    <recommendedName>
        <fullName evidence="4">Secondary thiamine-phosphate synthase enzyme</fullName>
    </recommendedName>
</protein>
<dbReference type="Pfam" id="PF01894">
    <property type="entry name" value="YjbQ"/>
    <property type="match status" value="1"/>
</dbReference>
<comment type="caution">
    <text evidence="2">The sequence shown here is derived from an EMBL/GenBank/DDBJ whole genome shotgun (WGS) entry which is preliminary data.</text>
</comment>
<dbReference type="PANTHER" id="PTHR30615:SF8">
    <property type="entry name" value="UPF0047 PROTEIN C4A8.02C"/>
    <property type="match status" value="1"/>
</dbReference>
<name>A0A1Y1SBP7_9GAMM</name>
<evidence type="ECO:0000256" key="1">
    <source>
        <dbReference type="ARBA" id="ARBA00005534"/>
    </source>
</evidence>
<gene>
    <name evidence="2" type="ORF">ATO7_11838</name>
</gene>
<dbReference type="Proteomes" id="UP000192342">
    <property type="component" value="Unassembled WGS sequence"/>
</dbReference>
<evidence type="ECO:0000313" key="2">
    <source>
        <dbReference type="EMBL" id="ORE85983.1"/>
    </source>
</evidence>
<dbReference type="InterPro" id="IPR035917">
    <property type="entry name" value="YjbQ-like_sf"/>
</dbReference>
<evidence type="ECO:0000313" key="3">
    <source>
        <dbReference type="Proteomes" id="UP000192342"/>
    </source>
</evidence>